<name>A0A2R5GEJ1_9STRA</name>
<dbReference type="Proteomes" id="UP000241890">
    <property type="component" value="Unassembled WGS sequence"/>
</dbReference>
<accession>A0A2R5GEJ1</accession>
<evidence type="ECO:0000313" key="1">
    <source>
        <dbReference type="EMBL" id="GBG28985.1"/>
    </source>
</evidence>
<dbReference type="AlphaFoldDB" id="A0A2R5GEJ1"/>
<sequence length="90" mass="9873">MILEGIQNSMPFVGENPGGRDYIIFKDVDGTPKTATIGEQTVEVQNEGSADAPRYMARKFAFPEGDTLKVKVVFEDGSETEVDMDVQKVS</sequence>
<keyword evidence="2" id="KW-1185">Reference proteome</keyword>
<gene>
    <name evidence="1" type="ORF">FCC1311_052062</name>
</gene>
<reference evidence="1 2" key="1">
    <citation type="submission" date="2017-12" db="EMBL/GenBank/DDBJ databases">
        <title>Sequencing, de novo assembly and annotation of complete genome of a new Thraustochytrid species, strain FCC1311.</title>
        <authorList>
            <person name="Sedici K."/>
            <person name="Godart F."/>
            <person name="Aiese Cigliano R."/>
            <person name="Sanseverino W."/>
            <person name="Barakat M."/>
            <person name="Ortet P."/>
            <person name="Marechal E."/>
            <person name="Cagnac O."/>
            <person name="Amato A."/>
        </authorList>
    </citation>
    <scope>NUCLEOTIDE SEQUENCE [LARGE SCALE GENOMIC DNA]</scope>
</reference>
<protein>
    <submittedName>
        <fullName evidence="1">Uncharacterized protein</fullName>
    </submittedName>
</protein>
<dbReference type="EMBL" id="BEYU01000052">
    <property type="protein sequence ID" value="GBG28985.1"/>
    <property type="molecule type" value="Genomic_DNA"/>
</dbReference>
<evidence type="ECO:0000313" key="2">
    <source>
        <dbReference type="Proteomes" id="UP000241890"/>
    </source>
</evidence>
<comment type="caution">
    <text evidence="1">The sequence shown here is derived from an EMBL/GenBank/DDBJ whole genome shotgun (WGS) entry which is preliminary data.</text>
</comment>
<organism evidence="1 2">
    <name type="scientific">Hondaea fermentalgiana</name>
    <dbReference type="NCBI Taxonomy" id="2315210"/>
    <lineage>
        <taxon>Eukaryota</taxon>
        <taxon>Sar</taxon>
        <taxon>Stramenopiles</taxon>
        <taxon>Bigyra</taxon>
        <taxon>Labyrinthulomycetes</taxon>
        <taxon>Thraustochytrida</taxon>
        <taxon>Thraustochytriidae</taxon>
        <taxon>Hondaea</taxon>
    </lineage>
</organism>
<proteinExistence type="predicted"/>
<dbReference type="InParanoid" id="A0A2R5GEJ1"/>